<evidence type="ECO:0000313" key="2">
    <source>
        <dbReference type="EMBL" id="KAL3309362.1"/>
    </source>
</evidence>
<feature type="transmembrane region" description="Helical" evidence="1">
    <location>
        <begin position="240"/>
        <end position="267"/>
    </location>
</feature>
<keyword evidence="1" id="KW-0812">Transmembrane</keyword>
<protein>
    <submittedName>
        <fullName evidence="2">Uncharacterized protein</fullName>
    </submittedName>
</protein>
<keyword evidence="3" id="KW-1185">Reference proteome</keyword>
<proteinExistence type="predicted"/>
<gene>
    <name evidence="2" type="ORF">Ciccas_012092</name>
</gene>
<evidence type="ECO:0000256" key="1">
    <source>
        <dbReference type="SAM" id="Phobius"/>
    </source>
</evidence>
<keyword evidence="1" id="KW-0472">Membrane</keyword>
<organism evidence="2 3">
    <name type="scientific">Cichlidogyrus casuarinus</name>
    <dbReference type="NCBI Taxonomy" id="1844966"/>
    <lineage>
        <taxon>Eukaryota</taxon>
        <taxon>Metazoa</taxon>
        <taxon>Spiralia</taxon>
        <taxon>Lophotrochozoa</taxon>
        <taxon>Platyhelminthes</taxon>
        <taxon>Monogenea</taxon>
        <taxon>Monopisthocotylea</taxon>
        <taxon>Dactylogyridea</taxon>
        <taxon>Ancyrocephalidae</taxon>
        <taxon>Cichlidogyrus</taxon>
    </lineage>
</organism>
<feature type="transmembrane region" description="Helical" evidence="1">
    <location>
        <begin position="131"/>
        <end position="148"/>
    </location>
</feature>
<comment type="caution">
    <text evidence="2">The sequence shown here is derived from an EMBL/GenBank/DDBJ whole genome shotgun (WGS) entry which is preliminary data.</text>
</comment>
<reference evidence="2 3" key="1">
    <citation type="submission" date="2024-11" db="EMBL/GenBank/DDBJ databases">
        <title>Adaptive evolution of stress response genes in parasites aligns with host niche diversity.</title>
        <authorList>
            <person name="Hahn C."/>
            <person name="Resl P."/>
        </authorList>
    </citation>
    <scope>NUCLEOTIDE SEQUENCE [LARGE SCALE GENOMIC DNA]</scope>
    <source>
        <strain evidence="2">EGGRZ-B1_66</strain>
        <tissue evidence="2">Body</tissue>
    </source>
</reference>
<name>A0ABD2PPE6_9PLAT</name>
<sequence>MNSRKSVTTEQLNMNANKNFQNTQLIMLTPKELEKMKENVLMHNNPFAPDSTDNKTSKAVLLFENEKVVARFLCMGNQILVLVWLFTALVVSFYLSVEAKVCERLLKDSMKSDQVVINGAFYACERTNMCYFVLYCTLLQIVAFPNIFQAKPYMVWSGYVLYIICLVISLIMIILTCVNQSLVYITCQSYDTVVKSYVNSTIVSKYWVNFQKRHSCKSVISETNQTKSCCEPLCELYTPIVPFLCVFITSFLVSLVNILATSAKLIIHRRRVRQIFI</sequence>
<accession>A0ABD2PPE6</accession>
<evidence type="ECO:0000313" key="3">
    <source>
        <dbReference type="Proteomes" id="UP001626550"/>
    </source>
</evidence>
<feature type="transmembrane region" description="Helical" evidence="1">
    <location>
        <begin position="79"/>
        <end position="97"/>
    </location>
</feature>
<dbReference type="EMBL" id="JBJKFK010004010">
    <property type="protein sequence ID" value="KAL3309362.1"/>
    <property type="molecule type" value="Genomic_DNA"/>
</dbReference>
<dbReference type="AlphaFoldDB" id="A0ABD2PPE6"/>
<feature type="transmembrane region" description="Helical" evidence="1">
    <location>
        <begin position="160"/>
        <end position="185"/>
    </location>
</feature>
<keyword evidence="1" id="KW-1133">Transmembrane helix</keyword>
<dbReference type="Proteomes" id="UP001626550">
    <property type="component" value="Unassembled WGS sequence"/>
</dbReference>